<feature type="region of interest" description="Disordered" evidence="1">
    <location>
        <begin position="69"/>
        <end position="121"/>
    </location>
</feature>
<dbReference type="AlphaFoldDB" id="A0A9W6XJR7"/>
<comment type="caution">
    <text evidence="2">The sequence shown here is derived from an EMBL/GenBank/DDBJ whole genome shotgun (WGS) entry which is preliminary data.</text>
</comment>
<accession>A0A9W6XJR7</accession>
<proteinExistence type="predicted"/>
<name>A0A9W6XJR7_9STRA</name>
<sequence>MQVVWRAAPIRPLDLIQIKNKFNAVKALYGQTKAEETATGNAEKPIEYPSYWSLLVQYFGDKKGLRNQDFGQSGVQLPPFAAQSSDSEGSIPDSEVDEDPGVDDTGGTEEHSREEPLHWNNVDMMECARSASWTYRRR</sequence>
<reference evidence="2" key="1">
    <citation type="submission" date="2023-04" db="EMBL/GenBank/DDBJ databases">
        <title>Phytophthora fragariaefolia NBRC 109709.</title>
        <authorList>
            <person name="Ichikawa N."/>
            <person name="Sato H."/>
            <person name="Tonouchi N."/>
        </authorList>
    </citation>
    <scope>NUCLEOTIDE SEQUENCE</scope>
    <source>
        <strain evidence="2">NBRC 109709</strain>
    </source>
</reference>
<feature type="compositionally biased region" description="Basic and acidic residues" evidence="1">
    <location>
        <begin position="108"/>
        <end position="117"/>
    </location>
</feature>
<keyword evidence="3" id="KW-1185">Reference proteome</keyword>
<dbReference type="OrthoDB" id="121521at2759"/>
<gene>
    <name evidence="2" type="ORF">Pfra01_001205000</name>
</gene>
<evidence type="ECO:0000256" key="1">
    <source>
        <dbReference type="SAM" id="MobiDB-lite"/>
    </source>
</evidence>
<evidence type="ECO:0000313" key="2">
    <source>
        <dbReference type="EMBL" id="GMF39916.1"/>
    </source>
</evidence>
<evidence type="ECO:0000313" key="3">
    <source>
        <dbReference type="Proteomes" id="UP001165121"/>
    </source>
</evidence>
<dbReference type="Proteomes" id="UP001165121">
    <property type="component" value="Unassembled WGS sequence"/>
</dbReference>
<organism evidence="2 3">
    <name type="scientific">Phytophthora fragariaefolia</name>
    <dbReference type="NCBI Taxonomy" id="1490495"/>
    <lineage>
        <taxon>Eukaryota</taxon>
        <taxon>Sar</taxon>
        <taxon>Stramenopiles</taxon>
        <taxon>Oomycota</taxon>
        <taxon>Peronosporomycetes</taxon>
        <taxon>Peronosporales</taxon>
        <taxon>Peronosporaceae</taxon>
        <taxon>Phytophthora</taxon>
    </lineage>
</organism>
<protein>
    <submittedName>
        <fullName evidence="2">Unnamed protein product</fullName>
    </submittedName>
</protein>
<dbReference type="EMBL" id="BSXT01001200">
    <property type="protein sequence ID" value="GMF39916.1"/>
    <property type="molecule type" value="Genomic_DNA"/>
</dbReference>